<protein>
    <submittedName>
        <fullName evidence="6">3-oxoacyl-(Acyl-carrier-protein) synthase</fullName>
    </submittedName>
</protein>
<dbReference type="InterPro" id="IPR016039">
    <property type="entry name" value="Thiolase-like"/>
</dbReference>
<dbReference type="InterPro" id="IPR014031">
    <property type="entry name" value="Ketoacyl_synth_C"/>
</dbReference>
<dbReference type="HOGENOM" id="CLU_000022_69_2_11"/>
<keyword evidence="3" id="KW-0012">Acyltransferase</keyword>
<evidence type="ECO:0000259" key="5">
    <source>
        <dbReference type="PROSITE" id="PS52004"/>
    </source>
</evidence>
<gene>
    <name evidence="6" type="ORF">SacxiDRAFT_4373</name>
</gene>
<dbReference type="GO" id="GO:0006633">
    <property type="term" value="P:fatty acid biosynthetic process"/>
    <property type="evidence" value="ECO:0007669"/>
    <property type="project" value="TreeGrafter"/>
</dbReference>
<dbReference type="SMART" id="SM00825">
    <property type="entry name" value="PKS_KS"/>
    <property type="match status" value="1"/>
</dbReference>
<dbReference type="SUPFAM" id="SSF53901">
    <property type="entry name" value="Thiolase-like"/>
    <property type="match status" value="2"/>
</dbReference>
<dbReference type="STRING" id="882086.SacxiDRAFT_4373"/>
<dbReference type="Pfam" id="PF02801">
    <property type="entry name" value="Ketoacyl-synt_C"/>
    <property type="match status" value="1"/>
</dbReference>
<evidence type="ECO:0000256" key="2">
    <source>
        <dbReference type="ARBA" id="ARBA00022679"/>
    </source>
</evidence>
<dbReference type="Proteomes" id="UP000004691">
    <property type="component" value="Unassembled WGS sequence"/>
</dbReference>
<dbReference type="PANTHER" id="PTHR11712:SF322">
    <property type="entry name" value="POLYKETIDE BETA-KETOACYL SYNTHASE 2-RELATED"/>
    <property type="match status" value="1"/>
</dbReference>
<keyword evidence="7" id="KW-1185">Reference proteome</keyword>
<dbReference type="RefSeq" id="WP_006240787.1">
    <property type="nucleotide sequence ID" value="NZ_JH636049.1"/>
</dbReference>
<dbReference type="InterPro" id="IPR014030">
    <property type="entry name" value="Ketoacyl_synth_N"/>
</dbReference>
<dbReference type="PROSITE" id="PS52004">
    <property type="entry name" value="KS3_2"/>
    <property type="match status" value="1"/>
</dbReference>
<feature type="domain" description="Ketosynthase family 3 (KS3)" evidence="5">
    <location>
        <begin position="1"/>
        <end position="417"/>
    </location>
</feature>
<dbReference type="GO" id="GO:0004315">
    <property type="term" value="F:3-oxoacyl-[acyl-carrier-protein] synthase activity"/>
    <property type="evidence" value="ECO:0007669"/>
    <property type="project" value="TreeGrafter"/>
</dbReference>
<organism evidence="6 7">
    <name type="scientific">Saccharomonospora xinjiangensis XJ-54</name>
    <dbReference type="NCBI Taxonomy" id="882086"/>
    <lineage>
        <taxon>Bacteria</taxon>
        <taxon>Bacillati</taxon>
        <taxon>Actinomycetota</taxon>
        <taxon>Actinomycetes</taxon>
        <taxon>Pseudonocardiales</taxon>
        <taxon>Pseudonocardiaceae</taxon>
        <taxon>Saccharomonospora</taxon>
    </lineage>
</organism>
<keyword evidence="2 4" id="KW-0808">Transferase</keyword>
<dbReference type="InterPro" id="IPR000794">
    <property type="entry name" value="Beta-ketoacyl_synthase"/>
</dbReference>
<dbReference type="AlphaFoldDB" id="I0V8V1"/>
<dbReference type="Gene3D" id="3.40.47.10">
    <property type="match status" value="2"/>
</dbReference>
<proteinExistence type="inferred from homology"/>
<sequence length="431" mass="44243">MSDVVITGLGVVAPTGTSAEDFWRSALAGACGVRRISRFDPGRYPVRYAGEVTRFDPAGSLDPRIVVQTDLWTQFALEATWQALASAALGPQCWDGSGDLGSFDVGVTTSAGSGGNAFGQREIEALWARGPRHVGPYQSIAWFYAASTGQISIANTMRGPCAVVSSESAGGLDAVAHARLAVRRGCRVQVCGGTEAPISPYALTCQWRSGLLSERDDPQAYRPFAHDASGYVPGEGGAVLVLENAGHARARGVRALAAVAGHAATFTGPQQAVGDTDYWRHTSEATAAAIRLALQQARVPPTGIDAVFADGMAVPQADAAEIAALRLALGPSFDRVPVTAVAAGLGRAYSAAGAFAVAAAALALRDGVVPPTPGLTANEVAVPADVVTGAPRSGPLRHVLVLARGFGGFSSAVVLASATDSEGMTGRRRTP</sequence>
<reference evidence="6 7" key="1">
    <citation type="submission" date="2012-01" db="EMBL/GenBank/DDBJ databases">
        <title>Improved High-Quality Draft sequence of Saccharomonospora xinjiangensis XJ-54.</title>
        <authorList>
            <consortium name="US DOE Joint Genome Institute"/>
            <person name="Lucas S."/>
            <person name="Han J."/>
            <person name="Lapidus A."/>
            <person name="Cheng J.-F."/>
            <person name="Goodwin L."/>
            <person name="Pitluck S."/>
            <person name="Peters L."/>
            <person name="Mikhailova N."/>
            <person name="Teshima H."/>
            <person name="Detter J.C."/>
            <person name="Han C."/>
            <person name="Tapia R."/>
            <person name="Land M."/>
            <person name="Hauser L."/>
            <person name="Kyrpides N."/>
            <person name="Ivanova N."/>
            <person name="Pagani I."/>
            <person name="Brambilla E.-M."/>
            <person name="Klenk H.-P."/>
            <person name="Woyke T."/>
        </authorList>
    </citation>
    <scope>NUCLEOTIDE SEQUENCE [LARGE SCALE GENOMIC DNA]</scope>
    <source>
        <strain evidence="6 7">XJ-54</strain>
    </source>
</reference>
<dbReference type="OrthoDB" id="416758at2"/>
<dbReference type="Pfam" id="PF00109">
    <property type="entry name" value="ketoacyl-synt"/>
    <property type="match status" value="1"/>
</dbReference>
<accession>I0V8V1</accession>
<name>I0V8V1_9PSEU</name>
<comment type="similarity">
    <text evidence="1 4">Belongs to the thiolase-like superfamily. Beta-ketoacyl-ACP synthases family.</text>
</comment>
<dbReference type="PANTHER" id="PTHR11712">
    <property type="entry name" value="POLYKETIDE SYNTHASE-RELATED"/>
    <property type="match status" value="1"/>
</dbReference>
<evidence type="ECO:0000313" key="7">
    <source>
        <dbReference type="Proteomes" id="UP000004691"/>
    </source>
</evidence>
<evidence type="ECO:0000256" key="4">
    <source>
        <dbReference type="RuleBase" id="RU003694"/>
    </source>
</evidence>
<evidence type="ECO:0000256" key="1">
    <source>
        <dbReference type="ARBA" id="ARBA00008467"/>
    </source>
</evidence>
<dbReference type="InterPro" id="IPR020841">
    <property type="entry name" value="PKS_Beta-ketoAc_synthase_dom"/>
</dbReference>
<evidence type="ECO:0000256" key="3">
    <source>
        <dbReference type="ARBA" id="ARBA00023315"/>
    </source>
</evidence>
<dbReference type="eggNOG" id="COG0304">
    <property type="taxonomic scope" value="Bacteria"/>
</dbReference>
<evidence type="ECO:0000313" key="6">
    <source>
        <dbReference type="EMBL" id="EID56554.1"/>
    </source>
</evidence>
<dbReference type="EMBL" id="JH636049">
    <property type="protein sequence ID" value="EID56554.1"/>
    <property type="molecule type" value="Genomic_DNA"/>
</dbReference>